<comment type="caution">
    <text evidence="1">The sequence shown here is derived from an EMBL/GenBank/DDBJ whole genome shotgun (WGS) entry which is preliminary data.</text>
</comment>
<dbReference type="PROSITE" id="PS51257">
    <property type="entry name" value="PROKAR_LIPOPROTEIN"/>
    <property type="match status" value="1"/>
</dbReference>
<gene>
    <name evidence="1" type="ORF">B5E88_05430</name>
    <name evidence="2" type="ORF">EB18_02115</name>
</gene>
<dbReference type="AlphaFoldDB" id="A0A0I9WD28"/>
<organism evidence="1 3">
    <name type="scientific">Enterococcus cecorum</name>
    <dbReference type="NCBI Taxonomy" id="44008"/>
    <lineage>
        <taxon>Bacteria</taxon>
        <taxon>Bacillati</taxon>
        <taxon>Bacillota</taxon>
        <taxon>Bacilli</taxon>
        <taxon>Lactobacillales</taxon>
        <taxon>Enterococcaceae</taxon>
        <taxon>Enterococcus</taxon>
    </lineage>
</organism>
<evidence type="ECO:0000313" key="2">
    <source>
        <dbReference type="EMBL" id="RBR27757.1"/>
    </source>
</evidence>
<proteinExistence type="predicted"/>
<dbReference type="Proteomes" id="UP000196074">
    <property type="component" value="Unassembled WGS sequence"/>
</dbReference>
<accession>A0A0I9WD28</accession>
<dbReference type="Proteomes" id="UP000252800">
    <property type="component" value="Unassembled WGS sequence"/>
</dbReference>
<dbReference type="EMBL" id="LEOY01000021">
    <property type="protein sequence ID" value="RBR27757.1"/>
    <property type="molecule type" value="Genomic_DNA"/>
</dbReference>
<name>A0A0I9WD28_9ENTE</name>
<evidence type="ECO:0000313" key="3">
    <source>
        <dbReference type="Proteomes" id="UP000196074"/>
    </source>
</evidence>
<reference evidence="2 4" key="1">
    <citation type="submission" date="2015-06" db="EMBL/GenBank/DDBJ databases">
        <title>The Genome Sequence of Enterococcus cecorum 170AEA1.</title>
        <authorList>
            <consortium name="The Broad Institute Genomics Platform"/>
            <consortium name="The Broad Institute Genome Sequencing Center for Infectious Disease"/>
            <person name="Earl A.M."/>
            <person name="Van Tyne D."/>
            <person name="Lebreton F."/>
            <person name="Saavedra J.T."/>
            <person name="Gilmore M.S."/>
            <person name="Manson McGuire A."/>
            <person name="Clock S."/>
            <person name="Crupain M."/>
            <person name="Rangan U."/>
            <person name="Young S."/>
            <person name="Abouelleil A."/>
            <person name="Cao P."/>
            <person name="Chapman S.B."/>
            <person name="Griggs A."/>
            <person name="Priest M."/>
            <person name="Shea T."/>
            <person name="Wortman J."/>
            <person name="Nusbaum C."/>
            <person name="Birren B."/>
        </authorList>
    </citation>
    <scope>NUCLEOTIDE SEQUENCE [LARGE SCALE GENOMIC DNA]</scope>
    <source>
        <strain evidence="2 4">170AEA1</strain>
    </source>
</reference>
<sequence>MKRKLSRFNQPAYIFMESLFSLFLFASCALLLWSSAVSYIQELKREEQYLENMRAAYEQLYVQVYHQQYQKADFQYEDQGKTQVITIE</sequence>
<protein>
    <submittedName>
        <fullName evidence="1">Uncharacterized protein</fullName>
    </submittedName>
</protein>
<reference evidence="3" key="2">
    <citation type="submission" date="2017-04" db="EMBL/GenBank/DDBJ databases">
        <title>Function of individual gut microbiota members based on whole genome sequencing of pure cultures obtained from chicken caecum.</title>
        <authorList>
            <person name="Medvecky M."/>
            <person name="Cejkova D."/>
            <person name="Polansky O."/>
            <person name="Karasova D."/>
            <person name="Kubasova T."/>
            <person name="Cizek A."/>
            <person name="Rychlik I."/>
        </authorList>
    </citation>
    <scope>NUCLEOTIDE SEQUENCE [LARGE SCALE GENOMIC DNA]</scope>
    <source>
        <strain evidence="3">An144</strain>
    </source>
</reference>
<evidence type="ECO:0000313" key="1">
    <source>
        <dbReference type="EMBL" id="OUQ10646.1"/>
    </source>
</evidence>
<dbReference type="RefSeq" id="WP_047334164.1">
    <property type="nucleotide sequence ID" value="NZ_CP010060.1"/>
</dbReference>
<dbReference type="EMBL" id="NFLC01000008">
    <property type="protein sequence ID" value="OUQ10646.1"/>
    <property type="molecule type" value="Genomic_DNA"/>
</dbReference>
<reference evidence="1" key="3">
    <citation type="journal article" date="2018" name="BMC Genomics">
        <title>Whole genome sequencing and function prediction of 133 gut anaerobes isolated from chicken caecum in pure cultures.</title>
        <authorList>
            <person name="Medvecky M."/>
            <person name="Cejkova D."/>
            <person name="Polansky O."/>
            <person name="Karasova D."/>
            <person name="Kubasova T."/>
            <person name="Cizek A."/>
            <person name="Rychlik I."/>
        </authorList>
    </citation>
    <scope>NUCLEOTIDE SEQUENCE</scope>
    <source>
        <strain evidence="1">An144</strain>
    </source>
</reference>
<evidence type="ECO:0000313" key="4">
    <source>
        <dbReference type="Proteomes" id="UP000252800"/>
    </source>
</evidence>